<dbReference type="Gramene" id="Aco014093.1.mrna1">
    <property type="protein sequence ID" value="Aco014093.1.mrna1"/>
    <property type="gene ID" value="Aco014093.1.path1"/>
</dbReference>
<evidence type="ECO:0000256" key="3">
    <source>
        <dbReference type="ARBA" id="ARBA00022786"/>
    </source>
</evidence>
<organism evidence="9 10">
    <name type="scientific">Ananas comosus</name>
    <name type="common">Pineapple</name>
    <name type="synonym">Ananas ananas</name>
    <dbReference type="NCBI Taxonomy" id="4615"/>
    <lineage>
        <taxon>Eukaryota</taxon>
        <taxon>Viridiplantae</taxon>
        <taxon>Streptophyta</taxon>
        <taxon>Embryophyta</taxon>
        <taxon>Tracheophyta</taxon>
        <taxon>Spermatophyta</taxon>
        <taxon>Magnoliopsida</taxon>
        <taxon>Liliopsida</taxon>
        <taxon>Poales</taxon>
        <taxon>Bromeliaceae</taxon>
        <taxon>Bromelioideae</taxon>
        <taxon>Ananas</taxon>
    </lineage>
</organism>
<feature type="compositionally biased region" description="Polar residues" evidence="6">
    <location>
        <begin position="121"/>
        <end position="132"/>
    </location>
</feature>
<dbReference type="EC" id="2.3.2.8" evidence="5"/>
<dbReference type="InterPro" id="IPR007472">
    <property type="entry name" value="N-end_Aminoacyl_Trfase_C"/>
</dbReference>
<dbReference type="PANTHER" id="PTHR21367">
    <property type="entry name" value="ARGININE-TRNA-PROTEIN TRANSFERASE 1"/>
    <property type="match status" value="1"/>
</dbReference>
<dbReference type="InterPro" id="IPR016181">
    <property type="entry name" value="Acyl_CoA_acyltransferase"/>
</dbReference>
<feature type="domain" description="N-end aminoacyl transferase N-terminal" evidence="7">
    <location>
        <begin position="26"/>
        <end position="98"/>
    </location>
</feature>
<dbReference type="InterPro" id="IPR007471">
    <property type="entry name" value="N-end_Aminoacyl_Trfase_N"/>
</dbReference>
<proteinExistence type="inferred from homology"/>
<dbReference type="GO" id="GO:0004057">
    <property type="term" value="F:arginyl-tRNA--protein transferase activity"/>
    <property type="evidence" value="ECO:0007669"/>
    <property type="project" value="UniProtKB-EC"/>
</dbReference>
<gene>
    <name evidence="10" type="primary">LOC109719079</name>
</gene>
<comment type="function">
    <text evidence="5">Involved in the post-translational conjugation of arginine to the N-terminal aspartate or glutamate of a protein. This arginylation is required for degradation of the protein via the ubiquitin pathway.</text>
</comment>
<feature type="compositionally biased region" description="Low complexity" evidence="6">
    <location>
        <begin position="133"/>
        <end position="145"/>
    </location>
</feature>
<dbReference type="Pfam" id="PF04376">
    <property type="entry name" value="ATE_N"/>
    <property type="match status" value="1"/>
</dbReference>
<dbReference type="InterPro" id="IPR017137">
    <property type="entry name" value="Arg-tRNA-P_Trfase_1_euk"/>
</dbReference>
<dbReference type="SUPFAM" id="SSF55729">
    <property type="entry name" value="Acyl-CoA N-acyltransferases (Nat)"/>
    <property type="match status" value="1"/>
</dbReference>
<sequence>MGDGASSSRGKGRGETWVIDQGRVRSPCGYCKSNTNSSISHGLWANRLTADDYQELLDRGWRRSGCYLYKPEMERTCCPSYTIRLKASDFVPSKEQARVQKRMQRFLDDVKDEDSKDEMNHPNSSMNQATNASSSKLSTSSGKQSPPGTCENLCKDGEFLCYLADKIDSAINACFGAGEFPSVPQLPKAVVKKVSRQMKNKIMETDDLLYTSSISFQISAAIRKSWQMDEKPAKLGSSLQENQSEKSSDVSPKVIAEKLAESMEQDGGVPGFLTKACNGHLNFYSTVNTTSKLVPEDIHTQTSKGGCSKRSFSSINTDSLTRKRRKLEIRMKTSSFDPEEFALYRKYQIRVHNDEIVTENSYIRFLVDTPIIFVPPSSLDDTVPPCGLGSFHQQYLIDGKLVAVGVVDILPRCLSSKYLFWDPDVGFLSLGKYSALQEINWIKEMQVHCPDLQYYYLGYYIHTCSKMRYKAAYRPSELLCPLRYRWVPYDIARLFLDKSPYVVLSDIATTQDQVPLPQVSASPVDNSTVDCLDGSSDDVNEETGAQYEYPDAGVDDVHCREAKNVLLMGDSRYADIINNVVLDVNGSRVRFKELQQVFGPIKRRYIVELERKLHRYVKVVGKKLASRIIYSP</sequence>
<keyword evidence="4 5" id="KW-0012">Acyltransferase</keyword>
<dbReference type="Pfam" id="PF04377">
    <property type="entry name" value="ATE_C"/>
    <property type="match status" value="1"/>
</dbReference>
<dbReference type="RefSeq" id="XP_020101185.1">
    <property type="nucleotide sequence ID" value="XM_020245596.1"/>
</dbReference>
<dbReference type="PIRSF" id="PIRSF037207">
    <property type="entry name" value="ATE1_euk"/>
    <property type="match status" value="1"/>
</dbReference>
<dbReference type="OrthoDB" id="74183at2759"/>
<keyword evidence="9" id="KW-1185">Reference proteome</keyword>
<evidence type="ECO:0000256" key="4">
    <source>
        <dbReference type="ARBA" id="ARBA00023315"/>
    </source>
</evidence>
<reference evidence="9" key="1">
    <citation type="journal article" date="2015" name="Nat. Genet.">
        <title>The pineapple genome and the evolution of CAM photosynthesis.</title>
        <authorList>
            <person name="Ming R."/>
            <person name="VanBuren R."/>
            <person name="Wai C.M."/>
            <person name="Tang H."/>
            <person name="Schatz M.C."/>
            <person name="Bowers J.E."/>
            <person name="Lyons E."/>
            <person name="Wang M.L."/>
            <person name="Chen J."/>
            <person name="Biggers E."/>
            <person name="Zhang J."/>
            <person name="Huang L."/>
            <person name="Zhang L."/>
            <person name="Miao W."/>
            <person name="Zhang J."/>
            <person name="Ye Z."/>
            <person name="Miao C."/>
            <person name="Lin Z."/>
            <person name="Wang H."/>
            <person name="Zhou H."/>
            <person name="Yim W.C."/>
            <person name="Priest H.D."/>
            <person name="Zheng C."/>
            <person name="Woodhouse M."/>
            <person name="Edger P.P."/>
            <person name="Guyot R."/>
            <person name="Guo H.B."/>
            <person name="Guo H."/>
            <person name="Zheng G."/>
            <person name="Singh R."/>
            <person name="Sharma A."/>
            <person name="Min X."/>
            <person name="Zheng Y."/>
            <person name="Lee H."/>
            <person name="Gurtowski J."/>
            <person name="Sedlazeck F.J."/>
            <person name="Harkess A."/>
            <person name="McKain M.R."/>
            <person name="Liao Z."/>
            <person name="Fang J."/>
            <person name="Liu J."/>
            <person name="Zhang X."/>
            <person name="Zhang Q."/>
            <person name="Hu W."/>
            <person name="Qin Y."/>
            <person name="Wang K."/>
            <person name="Chen L.Y."/>
            <person name="Shirley N."/>
            <person name="Lin Y.R."/>
            <person name="Liu L.Y."/>
            <person name="Hernandez A.G."/>
            <person name="Wright C.L."/>
            <person name="Bulone V."/>
            <person name="Tuskan G.A."/>
            <person name="Heath K."/>
            <person name="Zee F."/>
            <person name="Moore P.H."/>
            <person name="Sunkar R."/>
            <person name="Leebens-Mack J.H."/>
            <person name="Mockler T."/>
            <person name="Bennetzen J.L."/>
            <person name="Freeling M."/>
            <person name="Sankoff D."/>
            <person name="Paterson A.H."/>
            <person name="Zhu X."/>
            <person name="Yang X."/>
            <person name="Smith J.A."/>
            <person name="Cushman J.C."/>
            <person name="Paull R.E."/>
            <person name="Yu Q."/>
        </authorList>
    </citation>
    <scope>NUCLEOTIDE SEQUENCE [LARGE SCALE GENOMIC DNA]</scope>
    <source>
        <strain evidence="9">cv. F153</strain>
    </source>
</reference>
<dbReference type="AlphaFoldDB" id="A0A6P5G7E9"/>
<name>A0A6P5G7E9_ANACO</name>
<dbReference type="Proteomes" id="UP000515123">
    <property type="component" value="Linkage group 13"/>
</dbReference>
<dbReference type="InterPro" id="IPR030700">
    <property type="entry name" value="N-end_Aminoacyl_Trfase"/>
</dbReference>
<evidence type="ECO:0000256" key="1">
    <source>
        <dbReference type="ARBA" id="ARBA00009991"/>
    </source>
</evidence>
<feature type="compositionally biased region" description="Basic and acidic residues" evidence="6">
    <location>
        <begin position="109"/>
        <end position="120"/>
    </location>
</feature>
<dbReference type="GeneID" id="109719079"/>
<accession>A0A6P5G7E9</accession>
<evidence type="ECO:0000256" key="5">
    <source>
        <dbReference type="PIRNR" id="PIRNR037207"/>
    </source>
</evidence>
<evidence type="ECO:0000259" key="7">
    <source>
        <dbReference type="Pfam" id="PF04376"/>
    </source>
</evidence>
<comment type="similarity">
    <text evidence="1 5">Belongs to the R-transferase family.</text>
</comment>
<comment type="catalytic activity">
    <reaction evidence="5">
        <text>an N-terminal L-alpha-aminoacyl-[protein] + L-arginyl-tRNA(Arg) = an N-terminal L-arginyl-L-aminoacyl-[protein] + tRNA(Arg) + H(+)</text>
        <dbReference type="Rhea" id="RHEA:10208"/>
        <dbReference type="Rhea" id="RHEA-COMP:9658"/>
        <dbReference type="Rhea" id="RHEA-COMP:9673"/>
        <dbReference type="Rhea" id="RHEA-COMP:10636"/>
        <dbReference type="Rhea" id="RHEA-COMP:10638"/>
        <dbReference type="ChEBI" id="CHEBI:15378"/>
        <dbReference type="ChEBI" id="CHEBI:78442"/>
        <dbReference type="ChEBI" id="CHEBI:78513"/>
        <dbReference type="ChEBI" id="CHEBI:78597"/>
        <dbReference type="ChEBI" id="CHEBI:83562"/>
        <dbReference type="EC" id="2.3.2.8"/>
    </reaction>
</comment>
<dbReference type="GO" id="GO:0005737">
    <property type="term" value="C:cytoplasm"/>
    <property type="evidence" value="ECO:0007669"/>
    <property type="project" value="TreeGrafter"/>
</dbReference>
<protein>
    <recommendedName>
        <fullName evidence="5">Arginyl-tRNA--protein transferase</fullName>
        <ecNumber evidence="5">2.3.2.8</ecNumber>
    </recommendedName>
</protein>
<keyword evidence="2 5" id="KW-0808">Transferase</keyword>
<keyword evidence="3 5" id="KW-0833">Ubl conjugation pathway</keyword>
<evidence type="ECO:0000256" key="2">
    <source>
        <dbReference type="ARBA" id="ARBA00022679"/>
    </source>
</evidence>
<dbReference type="PANTHER" id="PTHR21367:SF1">
    <property type="entry name" value="ARGINYL-TRNA--PROTEIN TRANSFERASE 1"/>
    <property type="match status" value="1"/>
</dbReference>
<evidence type="ECO:0000313" key="9">
    <source>
        <dbReference type="Proteomes" id="UP000515123"/>
    </source>
</evidence>
<evidence type="ECO:0000256" key="6">
    <source>
        <dbReference type="SAM" id="MobiDB-lite"/>
    </source>
</evidence>
<feature type="region of interest" description="Disordered" evidence="6">
    <location>
        <begin position="109"/>
        <end position="148"/>
    </location>
</feature>
<reference evidence="10" key="2">
    <citation type="submission" date="2025-08" db="UniProtKB">
        <authorList>
            <consortium name="RefSeq"/>
        </authorList>
    </citation>
    <scope>IDENTIFICATION</scope>
    <source>
        <tissue evidence="10">Leaf</tissue>
    </source>
</reference>
<feature type="domain" description="N-end rule aminoacyl transferase C-terminal" evidence="8">
    <location>
        <begin position="339"/>
        <end position="480"/>
    </location>
</feature>
<evidence type="ECO:0000313" key="10">
    <source>
        <dbReference type="RefSeq" id="XP_020101185.1"/>
    </source>
</evidence>
<evidence type="ECO:0000259" key="8">
    <source>
        <dbReference type="Pfam" id="PF04377"/>
    </source>
</evidence>